<organism evidence="1">
    <name type="scientific">marine sediment metagenome</name>
    <dbReference type="NCBI Taxonomy" id="412755"/>
    <lineage>
        <taxon>unclassified sequences</taxon>
        <taxon>metagenomes</taxon>
        <taxon>ecological metagenomes</taxon>
    </lineage>
</organism>
<comment type="caution">
    <text evidence="1">The sequence shown here is derived from an EMBL/GenBank/DDBJ whole genome shotgun (WGS) entry which is preliminary data.</text>
</comment>
<name>A0A0F9GT53_9ZZZZ</name>
<evidence type="ECO:0000313" key="1">
    <source>
        <dbReference type="EMBL" id="KKL72570.1"/>
    </source>
</evidence>
<proteinExistence type="predicted"/>
<reference evidence="1" key="1">
    <citation type="journal article" date="2015" name="Nature">
        <title>Complex archaea that bridge the gap between prokaryotes and eukaryotes.</title>
        <authorList>
            <person name="Spang A."/>
            <person name="Saw J.H."/>
            <person name="Jorgensen S.L."/>
            <person name="Zaremba-Niedzwiedzka K."/>
            <person name="Martijn J."/>
            <person name="Lind A.E."/>
            <person name="van Eijk R."/>
            <person name="Schleper C."/>
            <person name="Guy L."/>
            <person name="Ettema T.J."/>
        </authorList>
    </citation>
    <scope>NUCLEOTIDE SEQUENCE</scope>
</reference>
<sequence>MSCTYGPYKIASNLEAVSEFVFIDSALSRRVVTFVDCSASVIPPCADAVALHIEDNCPDGCKILWYECPSEMGRQYTIFPTPCGVKVTSFENGLVATDSCDATQFGSELFCFGKVYTSLGAFDSPDKSATTFEFDGHTFAVTGKLGNCSELYDCSECQIDSQTVMAF</sequence>
<feature type="non-terminal residue" evidence="1">
    <location>
        <position position="167"/>
    </location>
</feature>
<dbReference type="EMBL" id="LAZR01025232">
    <property type="protein sequence ID" value="KKL72570.1"/>
    <property type="molecule type" value="Genomic_DNA"/>
</dbReference>
<gene>
    <name evidence="1" type="ORF">LCGC14_2083610</name>
</gene>
<dbReference type="AlphaFoldDB" id="A0A0F9GT53"/>
<protein>
    <submittedName>
        <fullName evidence="1">Uncharacterized protein</fullName>
    </submittedName>
</protein>
<accession>A0A0F9GT53</accession>